<dbReference type="Gene3D" id="3.30.1370.130">
    <property type="match status" value="1"/>
</dbReference>
<gene>
    <name evidence="8" type="ORF">Q9L42_008440</name>
</gene>
<sequence>MLLNSVKKLIKFLSVMLMLMPFAALDAAKPFEIEELEFKGTRVMDIIRVLSEDARNNIIATPEAGEKKVTIFLKKVTLEQAIRAICRISDLWYRRDESGAFRLMTKEQYSKDLVVGQDDAIRVFQLRNPNVIAIASAIEDLYGDRVEVSYGRNVTGAGGNVGQGNNRFGGRGNAGNNSRRNNSRNRNRNGSGRSGSGTLSRQQTLPEDLTVEQLAALSAGGSQVEAGQLASVSGMSKLIYVTVNTEHNLLIVKTSDPTILKSIASLVEQLDRPQTQVMLEMKIVDIKVGEDFNSLFNFELTDTKLSGDSVNPIILGGAAALSGGGSLVYEFVSQNIKANIELLEQNNRVNVISNPMLVASNHRPATLFVGEERIMVRGYSIDTIDNLNTTRTITTPETELEEIGTTLEITPHINNDGSIHIQLKQENATLNEGAALIPVADGSGGVIDLPVDTVTTARLQGEIFARHGYTVAVGGLIRDSFSRSRRKVPYLADIPVVGNVFRSTEDQDSKSEMVLLITPYVLNQGEEQAAFDPTDKYHHYAPDLAFKSKPLPKDEKDAPPLCGDYCAPANLRRSDL</sequence>
<dbReference type="AlphaFoldDB" id="A0AAU7NYQ9"/>
<dbReference type="GO" id="GO:0015627">
    <property type="term" value="C:type II protein secretion system complex"/>
    <property type="evidence" value="ECO:0007669"/>
    <property type="project" value="TreeGrafter"/>
</dbReference>
<evidence type="ECO:0000313" key="8">
    <source>
        <dbReference type="EMBL" id="XBS22137.1"/>
    </source>
</evidence>
<comment type="similarity">
    <text evidence="4">Belongs to the bacterial secretin family.</text>
</comment>
<protein>
    <recommendedName>
        <fullName evidence="7">Type II/III secretion system secretin-like domain-containing protein</fullName>
    </recommendedName>
</protein>
<evidence type="ECO:0000256" key="1">
    <source>
        <dbReference type="ARBA" id="ARBA00004370"/>
    </source>
</evidence>
<feature type="compositionally biased region" description="Gly residues" evidence="5">
    <location>
        <begin position="156"/>
        <end position="173"/>
    </location>
</feature>
<name>A0AAU7NYQ9_9GAMM</name>
<reference evidence="8 9" key="1">
    <citation type="journal article" date="2024" name="Microbiology">
        <title>Methylomarinum rosea sp. nov., a novel halophilic methanotrophic bacterium from the hypersaline Lake Elton.</title>
        <authorList>
            <person name="Suleimanov R.Z."/>
            <person name="Oshkin I.Y."/>
            <person name="Danilova O.V."/>
            <person name="Suzina N.E."/>
            <person name="Dedysh S.N."/>
        </authorList>
    </citation>
    <scope>NUCLEOTIDE SEQUENCE [LARGE SCALE GENOMIC DNA]</scope>
    <source>
        <strain evidence="8 9">Ch1-1</strain>
    </source>
</reference>
<feature type="signal peptide" evidence="6">
    <location>
        <begin position="1"/>
        <end position="23"/>
    </location>
</feature>
<organism evidence="8 9">
    <name type="scientific">Methylomarinum roseum</name>
    <dbReference type="NCBI Taxonomy" id="3067653"/>
    <lineage>
        <taxon>Bacteria</taxon>
        <taxon>Pseudomonadati</taxon>
        <taxon>Pseudomonadota</taxon>
        <taxon>Gammaproteobacteria</taxon>
        <taxon>Methylococcales</taxon>
        <taxon>Methylococcaceae</taxon>
        <taxon>Methylomarinum</taxon>
    </lineage>
</organism>
<proteinExistence type="inferred from homology"/>
<evidence type="ECO:0000256" key="3">
    <source>
        <dbReference type="ARBA" id="ARBA00023136"/>
    </source>
</evidence>
<dbReference type="PANTHER" id="PTHR30332:SF24">
    <property type="entry name" value="SECRETIN GSPD-RELATED"/>
    <property type="match status" value="1"/>
</dbReference>
<feature type="domain" description="Type II/III secretion system secretin-like" evidence="7">
    <location>
        <begin position="342"/>
        <end position="522"/>
    </location>
</feature>
<dbReference type="EMBL" id="CP157743">
    <property type="protein sequence ID" value="XBS22137.1"/>
    <property type="molecule type" value="Genomic_DNA"/>
</dbReference>
<keyword evidence="3" id="KW-0472">Membrane</keyword>
<evidence type="ECO:0000313" key="9">
    <source>
        <dbReference type="Proteomes" id="UP001225378"/>
    </source>
</evidence>
<evidence type="ECO:0000259" key="7">
    <source>
        <dbReference type="Pfam" id="PF00263"/>
    </source>
</evidence>
<dbReference type="RefSeq" id="WP_349432619.1">
    <property type="nucleotide sequence ID" value="NZ_CP157743.1"/>
</dbReference>
<evidence type="ECO:0000256" key="5">
    <source>
        <dbReference type="SAM" id="MobiDB-lite"/>
    </source>
</evidence>
<dbReference type="GO" id="GO:0016020">
    <property type="term" value="C:membrane"/>
    <property type="evidence" value="ECO:0007669"/>
    <property type="project" value="UniProtKB-SubCell"/>
</dbReference>
<feature type="region of interest" description="Disordered" evidence="5">
    <location>
        <begin position="153"/>
        <end position="204"/>
    </location>
</feature>
<comment type="subcellular location">
    <subcellularLocation>
        <location evidence="1">Membrane</location>
    </subcellularLocation>
</comment>
<dbReference type="PANTHER" id="PTHR30332">
    <property type="entry name" value="PROBABLE GENERAL SECRETION PATHWAY PROTEIN D"/>
    <property type="match status" value="1"/>
</dbReference>
<dbReference type="InterPro" id="IPR050810">
    <property type="entry name" value="Bact_Secretion_Sys_Channel"/>
</dbReference>
<dbReference type="KEGG" id="mech:Q9L42_008440"/>
<dbReference type="Pfam" id="PF00263">
    <property type="entry name" value="Secretin"/>
    <property type="match status" value="1"/>
</dbReference>
<evidence type="ECO:0000256" key="2">
    <source>
        <dbReference type="ARBA" id="ARBA00022729"/>
    </source>
</evidence>
<accession>A0AAU7NYQ9</accession>
<evidence type="ECO:0000256" key="6">
    <source>
        <dbReference type="SAM" id="SignalP"/>
    </source>
</evidence>
<keyword evidence="2 6" id="KW-0732">Signal</keyword>
<dbReference type="GO" id="GO:0009306">
    <property type="term" value="P:protein secretion"/>
    <property type="evidence" value="ECO:0007669"/>
    <property type="project" value="InterPro"/>
</dbReference>
<dbReference type="InterPro" id="IPR001775">
    <property type="entry name" value="GspD/PilQ"/>
</dbReference>
<keyword evidence="9" id="KW-1185">Reference proteome</keyword>
<evidence type="ECO:0000256" key="4">
    <source>
        <dbReference type="RuleBase" id="RU004003"/>
    </source>
</evidence>
<dbReference type="Proteomes" id="UP001225378">
    <property type="component" value="Chromosome"/>
</dbReference>
<dbReference type="InterPro" id="IPR004846">
    <property type="entry name" value="T2SS/T3SS_dom"/>
</dbReference>
<feature type="chain" id="PRO_5043493211" description="Type II/III secretion system secretin-like domain-containing protein" evidence="6">
    <location>
        <begin position="24"/>
        <end position="576"/>
    </location>
</feature>
<dbReference type="PRINTS" id="PR00811">
    <property type="entry name" value="BCTERIALGSPD"/>
</dbReference>